<evidence type="ECO:0000256" key="6">
    <source>
        <dbReference type="SAM" id="Phobius"/>
    </source>
</evidence>
<keyword evidence="8" id="KW-1185">Reference proteome</keyword>
<keyword evidence="2 6" id="KW-0812">Transmembrane</keyword>
<dbReference type="EMBL" id="MDKC01000001">
    <property type="protein sequence ID" value="ODG93742.1"/>
    <property type="molecule type" value="Genomic_DNA"/>
</dbReference>
<comment type="subcellular location">
    <subcellularLocation>
        <location evidence="1">Membrane</location>
        <topology evidence="1">Multi-pass membrane protein</topology>
    </subcellularLocation>
</comment>
<keyword evidence="3 6" id="KW-1133">Transmembrane helix</keyword>
<keyword evidence="4 6" id="KW-0472">Membrane</keyword>
<evidence type="ECO:0000256" key="5">
    <source>
        <dbReference type="ARBA" id="ARBA00023600"/>
    </source>
</evidence>
<evidence type="ECO:0000256" key="4">
    <source>
        <dbReference type="ARBA" id="ARBA00023136"/>
    </source>
</evidence>
<comment type="similarity">
    <text evidence="5">Belongs to the bacteriophage holin family. Cp-1 holin subfamily.</text>
</comment>
<protein>
    <recommendedName>
        <fullName evidence="9">Holin</fullName>
    </recommendedName>
</protein>
<dbReference type="NCBIfam" id="TIGR01593">
    <property type="entry name" value="holin_tox_secr"/>
    <property type="match status" value="1"/>
</dbReference>
<evidence type="ECO:0000256" key="1">
    <source>
        <dbReference type="ARBA" id="ARBA00004141"/>
    </source>
</evidence>
<evidence type="ECO:0000256" key="3">
    <source>
        <dbReference type="ARBA" id="ARBA00022989"/>
    </source>
</evidence>
<evidence type="ECO:0000313" key="8">
    <source>
        <dbReference type="Proteomes" id="UP000094580"/>
    </source>
</evidence>
<comment type="caution">
    <text evidence="7">The sequence shown here is derived from an EMBL/GenBank/DDBJ whole genome shotgun (WGS) entry which is preliminary data.</text>
</comment>
<accession>A0ABX2ZWG4</accession>
<evidence type="ECO:0008006" key="9">
    <source>
        <dbReference type="Google" id="ProtNLM"/>
    </source>
</evidence>
<sequence length="120" mass="13401">MDSIAHISMVTVVGNYWYIAIAMILFDIITGLLAAAAEKKINSSINYIGIIRKLGLFVALAFMVFIDTYTESKGYIIKLGVGLIMAYEGMSIIENFSRIGIDISFLTKYFDKTKVKKRGK</sequence>
<dbReference type="Pfam" id="PF05105">
    <property type="entry name" value="Phage_holin_4_1"/>
    <property type="match status" value="1"/>
</dbReference>
<proteinExistence type="inferred from homology"/>
<name>A0ABX2ZWG4_9BACI</name>
<evidence type="ECO:0000313" key="7">
    <source>
        <dbReference type="EMBL" id="ODG93742.1"/>
    </source>
</evidence>
<feature type="transmembrane region" description="Helical" evidence="6">
    <location>
        <begin position="49"/>
        <end position="69"/>
    </location>
</feature>
<organism evidence="7 8">
    <name type="scientific">Gottfriedia luciferensis</name>
    <dbReference type="NCBI Taxonomy" id="178774"/>
    <lineage>
        <taxon>Bacteria</taxon>
        <taxon>Bacillati</taxon>
        <taxon>Bacillota</taxon>
        <taxon>Bacilli</taxon>
        <taxon>Bacillales</taxon>
        <taxon>Bacillaceae</taxon>
        <taxon>Gottfriedia</taxon>
    </lineage>
</organism>
<feature type="transmembrane region" description="Helical" evidence="6">
    <location>
        <begin position="75"/>
        <end position="93"/>
    </location>
</feature>
<evidence type="ECO:0000256" key="2">
    <source>
        <dbReference type="ARBA" id="ARBA00022692"/>
    </source>
</evidence>
<dbReference type="InterPro" id="IPR006480">
    <property type="entry name" value="Phage_holin_4_1"/>
</dbReference>
<feature type="transmembrane region" description="Helical" evidence="6">
    <location>
        <begin position="16"/>
        <end position="37"/>
    </location>
</feature>
<reference evidence="7 8" key="1">
    <citation type="submission" date="2016-07" db="EMBL/GenBank/DDBJ databases">
        <authorList>
            <person name="Townsley L."/>
            <person name="Shank E.A."/>
        </authorList>
    </citation>
    <scope>NUCLEOTIDE SEQUENCE [LARGE SCALE GENOMIC DNA]</scope>
    <source>
        <strain evidence="7 8">CH01</strain>
    </source>
</reference>
<dbReference type="RefSeq" id="WP_069031927.1">
    <property type="nucleotide sequence ID" value="NZ_MDKC01000001.1"/>
</dbReference>
<gene>
    <name evidence="7" type="ORF">BED47_00810</name>
</gene>
<dbReference type="Proteomes" id="UP000094580">
    <property type="component" value="Unassembled WGS sequence"/>
</dbReference>